<evidence type="ECO:0000256" key="13">
    <source>
        <dbReference type="ARBA" id="ARBA00023136"/>
    </source>
</evidence>
<keyword evidence="18" id="KW-1185">Reference proteome</keyword>
<dbReference type="InterPro" id="IPR001611">
    <property type="entry name" value="Leu-rich_rpt"/>
</dbReference>
<evidence type="ECO:0000256" key="15">
    <source>
        <dbReference type="ARBA" id="ARBA00048679"/>
    </source>
</evidence>
<dbReference type="SUPFAM" id="SSF52047">
    <property type="entry name" value="RNI-like"/>
    <property type="match status" value="2"/>
</dbReference>
<dbReference type="Pfam" id="PF07714">
    <property type="entry name" value="PK_Tyr_Ser-Thr"/>
    <property type="match status" value="1"/>
</dbReference>
<keyword evidence="9" id="KW-0547">Nucleotide-binding</keyword>
<keyword evidence="5" id="KW-0433">Leucine-rich repeat</keyword>
<dbReference type="Proteomes" id="UP000827721">
    <property type="component" value="Unassembled WGS sequence"/>
</dbReference>
<dbReference type="InterPro" id="IPR032675">
    <property type="entry name" value="LRR_dom_sf"/>
</dbReference>
<evidence type="ECO:0000256" key="8">
    <source>
        <dbReference type="ARBA" id="ARBA00022737"/>
    </source>
</evidence>
<dbReference type="PANTHER" id="PTHR48005:SF13">
    <property type="entry name" value="SERINE_THREONINE-PROTEIN KINASE DDB_G0278509-RELATED"/>
    <property type="match status" value="1"/>
</dbReference>
<evidence type="ECO:0000256" key="1">
    <source>
        <dbReference type="ARBA" id="ARBA00004370"/>
    </source>
</evidence>
<evidence type="ECO:0000256" key="7">
    <source>
        <dbReference type="ARBA" id="ARBA00022692"/>
    </source>
</evidence>
<dbReference type="Pfam" id="PF08263">
    <property type="entry name" value="LRRNT_2"/>
    <property type="match status" value="1"/>
</dbReference>
<keyword evidence="10" id="KW-0418">Kinase</keyword>
<feature type="domain" description="Protein kinase" evidence="16">
    <location>
        <begin position="638"/>
        <end position="892"/>
    </location>
</feature>
<dbReference type="EMBL" id="JAFEMO010000006">
    <property type="protein sequence ID" value="KAH7568749.1"/>
    <property type="molecule type" value="Genomic_DNA"/>
</dbReference>
<gene>
    <name evidence="17" type="ORF">JRO89_XS06G0043700</name>
</gene>
<dbReference type="InterPro" id="IPR001245">
    <property type="entry name" value="Ser-Thr/Tyr_kinase_cat_dom"/>
</dbReference>
<dbReference type="InterPro" id="IPR003591">
    <property type="entry name" value="Leu-rich_rpt_typical-subtyp"/>
</dbReference>
<dbReference type="InterPro" id="IPR008271">
    <property type="entry name" value="Ser/Thr_kinase_AS"/>
</dbReference>
<sequence length="892" mass="98452">MSLMERNRSLGIVIVFSVHCLIPSFVMAAVTNITTDQHALLALKAHITHDPTNSLAKNWSTSTSVCNWIGVSCGVPRYRVTALNISHFGVVGTFPPQLGNLSFLTMLAIRNNSFYGSLPDELSQLRRLQYIDFSVNNFSLEIPPWFGSLPKLHHLILYKNNFVGTIPLSLGNISSLQQLDLSYNKLSSTIPSSIFNIYSLRSLDLSNNQLSGSFPPVIFNMTSLQMIDLSYNRLSGGLSENIFNFVPNLKSFDLRELPSEIENLTKLEKMYLDENKLQAVNQLSGSLPTSIGFSLPNLKEFGVGGNRLTGHIPSSISNASRLIVLDLSSNSFSGLVPSTLGSLTFLQWLSLAFNNLTAKSSGSGLIFLSSLTNLKDLEYLSLSLNPLNVVLPISIGNISTSIQELYLADCNLKGNIPSEIGNLSNLISLGLANNKLTGSIPNTIGKLQKLQGLYFQNNELQGLIPHHLCRLESLYKFYLGRNRLNGSIPECLDNLISLRYLALDSNGLTSAIPSTMWTLTDILFLNLSSNSLNESLPVDIGKLKVVTVIDLSSNQISGPIPDSFGDLSSLEFLNLSNNNLSGEIPNSLEELSFLEYFNVSFNSLQGGIPGAGPFTNFSAQSFVGNKGLCGAHHLHVPPCKMKKAGQGSRGCRMVQKCHLKKHGGEFLIKNSFEQQMDLVKANYLEKGVLVRFTGELYKMGYNCSNDHFKALVMEYMPNGSLEKWLYDINCSIDIRQRLNLAIDVALGLEYLHHGYFTPIIHCDLKPSNILLDESMVAHLSDFGMAKMLVDEDSTTQTQTLATIGYMAPEYGREGKVSRKGDVYSYGVMLMEIFTMKKPTDDIFVGEMSLKCWVSNAVNGSIMEILDTNLLRREDVHFTAKEECLSSVLHLAI</sequence>
<evidence type="ECO:0000313" key="18">
    <source>
        <dbReference type="Proteomes" id="UP000827721"/>
    </source>
</evidence>
<dbReference type="Pfam" id="PF13855">
    <property type="entry name" value="LRR_8"/>
    <property type="match status" value="4"/>
</dbReference>
<dbReference type="PROSITE" id="PS00108">
    <property type="entry name" value="PROTEIN_KINASE_ST"/>
    <property type="match status" value="1"/>
</dbReference>
<dbReference type="PROSITE" id="PS50011">
    <property type="entry name" value="PROTEIN_KINASE_DOM"/>
    <property type="match status" value="1"/>
</dbReference>
<dbReference type="SMART" id="SM00369">
    <property type="entry name" value="LRR_TYP"/>
    <property type="match status" value="11"/>
</dbReference>
<keyword evidence="8" id="KW-0677">Repeat</keyword>
<comment type="similarity">
    <text evidence="2">Belongs to the protein kinase superfamily. Ser/Thr protein kinase family.</text>
</comment>
<evidence type="ECO:0000256" key="2">
    <source>
        <dbReference type="ARBA" id="ARBA00008684"/>
    </source>
</evidence>
<dbReference type="Gene3D" id="3.80.10.10">
    <property type="entry name" value="Ribonuclease Inhibitor"/>
    <property type="match status" value="4"/>
</dbReference>
<keyword evidence="11" id="KW-0067">ATP-binding</keyword>
<evidence type="ECO:0000256" key="10">
    <source>
        <dbReference type="ARBA" id="ARBA00022777"/>
    </source>
</evidence>
<dbReference type="EC" id="2.7.11.1" evidence="3"/>
<evidence type="ECO:0000256" key="12">
    <source>
        <dbReference type="ARBA" id="ARBA00022989"/>
    </source>
</evidence>
<comment type="catalytic activity">
    <reaction evidence="15">
        <text>L-seryl-[protein] + ATP = O-phospho-L-seryl-[protein] + ADP + H(+)</text>
        <dbReference type="Rhea" id="RHEA:17989"/>
        <dbReference type="Rhea" id="RHEA-COMP:9863"/>
        <dbReference type="Rhea" id="RHEA-COMP:11604"/>
        <dbReference type="ChEBI" id="CHEBI:15378"/>
        <dbReference type="ChEBI" id="CHEBI:29999"/>
        <dbReference type="ChEBI" id="CHEBI:30616"/>
        <dbReference type="ChEBI" id="CHEBI:83421"/>
        <dbReference type="ChEBI" id="CHEBI:456216"/>
        <dbReference type="EC" id="2.7.11.1"/>
    </reaction>
</comment>
<dbReference type="Pfam" id="PF00560">
    <property type="entry name" value="LRR_1"/>
    <property type="match status" value="3"/>
</dbReference>
<dbReference type="PRINTS" id="PR00019">
    <property type="entry name" value="LEURICHRPT"/>
</dbReference>
<dbReference type="Gene3D" id="1.10.510.10">
    <property type="entry name" value="Transferase(Phosphotransferase) domain 1"/>
    <property type="match status" value="1"/>
</dbReference>
<evidence type="ECO:0000256" key="14">
    <source>
        <dbReference type="ARBA" id="ARBA00047899"/>
    </source>
</evidence>
<organism evidence="17 18">
    <name type="scientific">Xanthoceras sorbifolium</name>
    <dbReference type="NCBI Taxonomy" id="99658"/>
    <lineage>
        <taxon>Eukaryota</taxon>
        <taxon>Viridiplantae</taxon>
        <taxon>Streptophyta</taxon>
        <taxon>Embryophyta</taxon>
        <taxon>Tracheophyta</taxon>
        <taxon>Spermatophyta</taxon>
        <taxon>Magnoliopsida</taxon>
        <taxon>eudicotyledons</taxon>
        <taxon>Gunneridae</taxon>
        <taxon>Pentapetalae</taxon>
        <taxon>rosids</taxon>
        <taxon>malvids</taxon>
        <taxon>Sapindales</taxon>
        <taxon>Sapindaceae</taxon>
        <taxon>Xanthoceroideae</taxon>
        <taxon>Xanthoceras</taxon>
    </lineage>
</organism>
<evidence type="ECO:0000256" key="5">
    <source>
        <dbReference type="ARBA" id="ARBA00022614"/>
    </source>
</evidence>
<dbReference type="InterPro" id="IPR000719">
    <property type="entry name" value="Prot_kinase_dom"/>
</dbReference>
<reference evidence="17 18" key="1">
    <citation type="submission" date="2021-02" db="EMBL/GenBank/DDBJ databases">
        <title>Plant Genome Project.</title>
        <authorList>
            <person name="Zhang R.-G."/>
        </authorList>
    </citation>
    <scope>NUCLEOTIDE SEQUENCE [LARGE SCALE GENOMIC DNA]</scope>
    <source>
        <tissue evidence="17">Leaves</tissue>
    </source>
</reference>
<evidence type="ECO:0000256" key="3">
    <source>
        <dbReference type="ARBA" id="ARBA00012513"/>
    </source>
</evidence>
<keyword evidence="13" id="KW-0472">Membrane</keyword>
<dbReference type="InterPro" id="IPR051420">
    <property type="entry name" value="Ser_Thr_Kinases_DiverseReg"/>
</dbReference>
<keyword evidence="7" id="KW-0812">Transmembrane</keyword>
<evidence type="ECO:0000256" key="6">
    <source>
        <dbReference type="ARBA" id="ARBA00022679"/>
    </source>
</evidence>
<evidence type="ECO:0000259" key="16">
    <source>
        <dbReference type="PROSITE" id="PS50011"/>
    </source>
</evidence>
<evidence type="ECO:0000256" key="11">
    <source>
        <dbReference type="ARBA" id="ARBA00022840"/>
    </source>
</evidence>
<keyword evidence="4" id="KW-0723">Serine/threonine-protein kinase</keyword>
<evidence type="ECO:0000313" key="17">
    <source>
        <dbReference type="EMBL" id="KAH7568749.1"/>
    </source>
</evidence>
<evidence type="ECO:0000256" key="4">
    <source>
        <dbReference type="ARBA" id="ARBA00022527"/>
    </source>
</evidence>
<dbReference type="PROSITE" id="PS51450">
    <property type="entry name" value="LRR"/>
    <property type="match status" value="3"/>
</dbReference>
<keyword evidence="6" id="KW-0808">Transferase</keyword>
<comment type="catalytic activity">
    <reaction evidence="14">
        <text>L-threonyl-[protein] + ATP = O-phospho-L-threonyl-[protein] + ADP + H(+)</text>
        <dbReference type="Rhea" id="RHEA:46608"/>
        <dbReference type="Rhea" id="RHEA-COMP:11060"/>
        <dbReference type="Rhea" id="RHEA-COMP:11605"/>
        <dbReference type="ChEBI" id="CHEBI:15378"/>
        <dbReference type="ChEBI" id="CHEBI:30013"/>
        <dbReference type="ChEBI" id="CHEBI:30616"/>
        <dbReference type="ChEBI" id="CHEBI:61977"/>
        <dbReference type="ChEBI" id="CHEBI:456216"/>
        <dbReference type="EC" id="2.7.11.1"/>
    </reaction>
</comment>
<keyword evidence="12" id="KW-1133">Transmembrane helix</keyword>
<evidence type="ECO:0000256" key="9">
    <source>
        <dbReference type="ARBA" id="ARBA00022741"/>
    </source>
</evidence>
<comment type="caution">
    <text evidence="17">The sequence shown here is derived from an EMBL/GenBank/DDBJ whole genome shotgun (WGS) entry which is preliminary data.</text>
</comment>
<dbReference type="InterPro" id="IPR013210">
    <property type="entry name" value="LRR_N_plant-typ"/>
</dbReference>
<proteinExistence type="inferred from homology"/>
<protein>
    <recommendedName>
        <fullName evidence="3">non-specific serine/threonine protein kinase</fullName>
        <ecNumber evidence="3">2.7.11.1</ecNumber>
    </recommendedName>
</protein>
<dbReference type="SUPFAM" id="SSF56112">
    <property type="entry name" value="Protein kinase-like (PK-like)"/>
    <property type="match status" value="1"/>
</dbReference>
<dbReference type="PANTHER" id="PTHR48005">
    <property type="entry name" value="LEUCINE RICH REPEAT KINASE 2"/>
    <property type="match status" value="1"/>
</dbReference>
<dbReference type="SMART" id="SM00220">
    <property type="entry name" value="S_TKc"/>
    <property type="match status" value="1"/>
</dbReference>
<name>A0ABQ8HWY2_9ROSI</name>
<accession>A0ABQ8HWY2</accession>
<dbReference type="InterPro" id="IPR011009">
    <property type="entry name" value="Kinase-like_dom_sf"/>
</dbReference>
<comment type="subcellular location">
    <subcellularLocation>
        <location evidence="1">Membrane</location>
    </subcellularLocation>
</comment>